<dbReference type="EMBL" id="JASPKY010000156">
    <property type="protein sequence ID" value="KAK9729863.1"/>
    <property type="molecule type" value="Genomic_DNA"/>
</dbReference>
<comment type="caution">
    <text evidence="1">The sequence shown here is derived from an EMBL/GenBank/DDBJ whole genome shotgun (WGS) entry which is preliminary data.</text>
</comment>
<evidence type="ECO:0000313" key="2">
    <source>
        <dbReference type="Proteomes" id="UP001458880"/>
    </source>
</evidence>
<accession>A0AAW1L865</accession>
<dbReference type="AlphaFoldDB" id="A0AAW1L865"/>
<dbReference type="Proteomes" id="UP001458880">
    <property type="component" value="Unassembled WGS sequence"/>
</dbReference>
<sequence length="85" mass="9606">MLIPAVHQLKERRVDRYCFGGSIGEDGDKEERIGGEDGDKEERIGTMSSRKMSRRIVVINKGDLERLYNGSLLTCHCLVEKESHG</sequence>
<proteinExistence type="predicted"/>
<reference evidence="1 2" key="1">
    <citation type="journal article" date="2024" name="BMC Genomics">
        <title>De novo assembly and annotation of Popillia japonica's genome with initial clues to its potential as an invasive pest.</title>
        <authorList>
            <person name="Cucini C."/>
            <person name="Boschi S."/>
            <person name="Funari R."/>
            <person name="Cardaioli E."/>
            <person name="Iannotti N."/>
            <person name="Marturano G."/>
            <person name="Paoli F."/>
            <person name="Bruttini M."/>
            <person name="Carapelli A."/>
            <person name="Frati F."/>
            <person name="Nardi F."/>
        </authorList>
    </citation>
    <scope>NUCLEOTIDE SEQUENCE [LARGE SCALE GENOMIC DNA]</scope>
    <source>
        <strain evidence="1">DMR45628</strain>
    </source>
</reference>
<gene>
    <name evidence="1" type="ORF">QE152_g15707</name>
</gene>
<evidence type="ECO:0000313" key="1">
    <source>
        <dbReference type="EMBL" id="KAK9729863.1"/>
    </source>
</evidence>
<organism evidence="1 2">
    <name type="scientific">Popillia japonica</name>
    <name type="common">Japanese beetle</name>
    <dbReference type="NCBI Taxonomy" id="7064"/>
    <lineage>
        <taxon>Eukaryota</taxon>
        <taxon>Metazoa</taxon>
        <taxon>Ecdysozoa</taxon>
        <taxon>Arthropoda</taxon>
        <taxon>Hexapoda</taxon>
        <taxon>Insecta</taxon>
        <taxon>Pterygota</taxon>
        <taxon>Neoptera</taxon>
        <taxon>Endopterygota</taxon>
        <taxon>Coleoptera</taxon>
        <taxon>Polyphaga</taxon>
        <taxon>Scarabaeiformia</taxon>
        <taxon>Scarabaeidae</taxon>
        <taxon>Rutelinae</taxon>
        <taxon>Popillia</taxon>
    </lineage>
</organism>
<protein>
    <submittedName>
        <fullName evidence="1">Uncharacterized protein</fullName>
    </submittedName>
</protein>
<keyword evidence="2" id="KW-1185">Reference proteome</keyword>
<name>A0AAW1L865_POPJA</name>